<evidence type="ECO:0000256" key="3">
    <source>
        <dbReference type="ARBA" id="ARBA00023163"/>
    </source>
</evidence>
<dbReference type="InterPro" id="IPR001789">
    <property type="entry name" value="Sig_transdc_resp-reg_receiver"/>
</dbReference>
<dbReference type="PROSITE" id="PS50110">
    <property type="entry name" value="RESPONSE_REGULATORY"/>
    <property type="match status" value="1"/>
</dbReference>
<keyword evidence="8" id="KW-1185">Reference proteome</keyword>
<keyword evidence="4" id="KW-0597">Phosphoprotein</keyword>
<dbReference type="PRINTS" id="PR00038">
    <property type="entry name" value="HTHLUXR"/>
</dbReference>
<dbReference type="SMART" id="SM00421">
    <property type="entry name" value="HTH_LUXR"/>
    <property type="match status" value="1"/>
</dbReference>
<sequence length="244" mass="26458">MEDLMTQEPAGMVSRADVLARGPVPLARAVLVDADEVWRVGLRLLLQEAGVVRVIDEARHGHAVLDTLRREVPELVLIDPGPARDRPLEIVQQLMAASEGTHVVLVAQSLPDDIVVEAVRLGVQGILMKGCDARSVLEAVSTTLRGHCALDPATTTAVVRTVRAPEAPPDRFTARELEVLELVARGLSNRLVGRALFITEATVKFHLRNIMDKLGVRRRAEVVGVALREGLVPTGEVEPVSLRS</sequence>
<keyword evidence="1" id="KW-0805">Transcription regulation</keyword>
<protein>
    <recommendedName>
        <fullName evidence="9">Two component transcriptional regulator, LuxR family</fullName>
    </recommendedName>
</protein>
<keyword evidence="3" id="KW-0804">Transcription</keyword>
<proteinExistence type="predicted"/>
<dbReference type="AlphaFoldDB" id="A0A1L3MHQ2"/>
<evidence type="ECO:0000256" key="1">
    <source>
        <dbReference type="ARBA" id="ARBA00023015"/>
    </source>
</evidence>
<dbReference type="SMART" id="SM00448">
    <property type="entry name" value="REC"/>
    <property type="match status" value="1"/>
</dbReference>
<feature type="modified residue" description="4-aspartylphosphate" evidence="4">
    <location>
        <position position="79"/>
    </location>
</feature>
<evidence type="ECO:0000259" key="6">
    <source>
        <dbReference type="PROSITE" id="PS50110"/>
    </source>
</evidence>
<dbReference type="EMBL" id="CP013290">
    <property type="protein sequence ID" value="APH01829.1"/>
    <property type="molecule type" value="Genomic_DNA"/>
</dbReference>
<dbReference type="PROSITE" id="PS50043">
    <property type="entry name" value="HTH_LUXR_2"/>
    <property type="match status" value="1"/>
</dbReference>
<dbReference type="GO" id="GO:0006355">
    <property type="term" value="P:regulation of DNA-templated transcription"/>
    <property type="evidence" value="ECO:0007669"/>
    <property type="project" value="InterPro"/>
</dbReference>
<dbReference type="PANTHER" id="PTHR44688:SF25">
    <property type="entry name" value="HTH LUXR-TYPE DOMAIN-CONTAINING PROTEIN"/>
    <property type="match status" value="1"/>
</dbReference>
<dbReference type="GO" id="GO:0000160">
    <property type="term" value="P:phosphorelay signal transduction system"/>
    <property type="evidence" value="ECO:0007669"/>
    <property type="project" value="InterPro"/>
</dbReference>
<evidence type="ECO:0000259" key="5">
    <source>
        <dbReference type="PROSITE" id="PS50043"/>
    </source>
</evidence>
<dbReference type="CDD" id="cd06170">
    <property type="entry name" value="LuxR_C_like"/>
    <property type="match status" value="1"/>
</dbReference>
<dbReference type="InterPro" id="IPR016032">
    <property type="entry name" value="Sig_transdc_resp-reg_C-effctor"/>
</dbReference>
<feature type="domain" description="Response regulatory" evidence="6">
    <location>
        <begin position="28"/>
        <end position="144"/>
    </location>
</feature>
<evidence type="ECO:0000256" key="2">
    <source>
        <dbReference type="ARBA" id="ARBA00023125"/>
    </source>
</evidence>
<accession>A0A1L3MHQ2</accession>
<dbReference type="InterPro" id="IPR011006">
    <property type="entry name" value="CheY-like_superfamily"/>
</dbReference>
<dbReference type="PANTHER" id="PTHR44688">
    <property type="entry name" value="DNA-BINDING TRANSCRIPTIONAL ACTIVATOR DEVR_DOSR"/>
    <property type="match status" value="1"/>
</dbReference>
<reference evidence="7 8" key="1">
    <citation type="submission" date="2015-11" db="EMBL/GenBank/DDBJ databases">
        <authorList>
            <person name="Zhang Y."/>
            <person name="Guo Z."/>
        </authorList>
    </citation>
    <scope>NUCLEOTIDE SEQUENCE [LARGE SCALE GENOMIC DNA]</scope>
    <source>
        <strain evidence="7 8">YFY001</strain>
    </source>
</reference>
<dbReference type="SUPFAM" id="SSF46894">
    <property type="entry name" value="C-terminal effector domain of the bipartite response regulators"/>
    <property type="match status" value="1"/>
</dbReference>
<evidence type="ECO:0000256" key="4">
    <source>
        <dbReference type="PROSITE-ProRule" id="PRU00169"/>
    </source>
</evidence>
<dbReference type="Proteomes" id="UP000182938">
    <property type="component" value="Chromosome"/>
</dbReference>
<dbReference type="InterPro" id="IPR000792">
    <property type="entry name" value="Tscrpt_reg_LuxR_C"/>
</dbReference>
<evidence type="ECO:0008006" key="9">
    <source>
        <dbReference type="Google" id="ProtNLM"/>
    </source>
</evidence>
<keyword evidence="2" id="KW-0238">DNA-binding</keyword>
<feature type="domain" description="HTH luxR-type" evidence="5">
    <location>
        <begin position="165"/>
        <end position="230"/>
    </location>
</feature>
<name>A0A1L3MHQ2_9MICO</name>
<organism evidence="7 8">
    <name type="scientific">Janibacter indicus</name>
    <dbReference type="NCBI Taxonomy" id="857417"/>
    <lineage>
        <taxon>Bacteria</taxon>
        <taxon>Bacillati</taxon>
        <taxon>Actinomycetota</taxon>
        <taxon>Actinomycetes</taxon>
        <taxon>Micrococcales</taxon>
        <taxon>Intrasporangiaceae</taxon>
        <taxon>Janibacter</taxon>
    </lineage>
</organism>
<gene>
    <name evidence="7" type="ORF">ASJ30_10075</name>
</gene>
<dbReference type="Gene3D" id="3.40.50.2300">
    <property type="match status" value="1"/>
</dbReference>
<dbReference type="SUPFAM" id="SSF52172">
    <property type="entry name" value="CheY-like"/>
    <property type="match status" value="1"/>
</dbReference>
<evidence type="ECO:0000313" key="8">
    <source>
        <dbReference type="Proteomes" id="UP000182938"/>
    </source>
</evidence>
<dbReference type="Pfam" id="PF00196">
    <property type="entry name" value="GerE"/>
    <property type="match status" value="1"/>
</dbReference>
<dbReference type="KEGG" id="jte:ASJ30_10075"/>
<dbReference type="GO" id="GO:0003677">
    <property type="term" value="F:DNA binding"/>
    <property type="evidence" value="ECO:0007669"/>
    <property type="project" value="UniProtKB-KW"/>
</dbReference>
<dbReference type="PROSITE" id="PS00622">
    <property type="entry name" value="HTH_LUXR_1"/>
    <property type="match status" value="1"/>
</dbReference>
<evidence type="ECO:0000313" key="7">
    <source>
        <dbReference type="EMBL" id="APH01829.1"/>
    </source>
</evidence>
<dbReference type="Pfam" id="PF00072">
    <property type="entry name" value="Response_reg"/>
    <property type="match status" value="1"/>
</dbReference>